<dbReference type="AlphaFoldDB" id="A0A1X6PDX2"/>
<dbReference type="OrthoDB" id="823504at2759"/>
<comment type="subcellular location">
    <subcellularLocation>
        <location evidence="1">Secreted</location>
    </subcellularLocation>
</comment>
<accession>A0A1X6PDX2</accession>
<proteinExistence type="predicted"/>
<dbReference type="SUPFAM" id="SSF48113">
    <property type="entry name" value="Heme-dependent peroxidases"/>
    <property type="match status" value="1"/>
</dbReference>
<reference evidence="6 7" key="1">
    <citation type="submission" date="2017-03" db="EMBL/GenBank/DDBJ databases">
        <title>WGS assembly of Porphyra umbilicalis.</title>
        <authorList>
            <person name="Brawley S.H."/>
            <person name="Blouin N.A."/>
            <person name="Ficko-Blean E."/>
            <person name="Wheeler G.L."/>
            <person name="Lohr M."/>
            <person name="Goodson H.V."/>
            <person name="Jenkins J.W."/>
            <person name="Blaby-Haas C.E."/>
            <person name="Helliwell K.E."/>
            <person name="Chan C."/>
            <person name="Marriage T."/>
            <person name="Bhattacharya D."/>
            <person name="Klein A.S."/>
            <person name="Badis Y."/>
            <person name="Brodie J."/>
            <person name="Cao Y."/>
            <person name="Collen J."/>
            <person name="Dittami S.M."/>
            <person name="Gachon C.M."/>
            <person name="Green B.R."/>
            <person name="Karpowicz S."/>
            <person name="Kim J.W."/>
            <person name="Kudahl U."/>
            <person name="Lin S."/>
            <person name="Michel G."/>
            <person name="Mittag M."/>
            <person name="Olson B.J."/>
            <person name="Pangilinan J."/>
            <person name="Peng Y."/>
            <person name="Qiu H."/>
            <person name="Shu S."/>
            <person name="Singer J.T."/>
            <person name="Smith A.G."/>
            <person name="Sprecher B.N."/>
            <person name="Wagner V."/>
            <person name="Wang W."/>
            <person name="Wang Z.-Y."/>
            <person name="Yan J."/>
            <person name="Yarish C."/>
            <person name="Zoeuner-Riek S."/>
            <person name="Zhuang Y."/>
            <person name="Zou Y."/>
            <person name="Lindquist E.A."/>
            <person name="Grimwood J."/>
            <person name="Barry K."/>
            <person name="Rokhsar D.S."/>
            <person name="Schmutz J."/>
            <person name="Stiller J.W."/>
            <person name="Grossman A.R."/>
            <person name="Prochnik S.E."/>
        </authorList>
    </citation>
    <scope>NUCLEOTIDE SEQUENCE [LARGE SCALE GENOMIC DNA]</scope>
    <source>
        <strain evidence="6">4086291</strain>
    </source>
</reference>
<dbReference type="Gene3D" id="1.10.640.10">
    <property type="entry name" value="Haem peroxidase domain superfamily, animal type"/>
    <property type="match status" value="1"/>
</dbReference>
<gene>
    <name evidence="6" type="ORF">BU14_0087s0036</name>
</gene>
<dbReference type="GO" id="GO:0020037">
    <property type="term" value="F:heme binding"/>
    <property type="evidence" value="ECO:0007669"/>
    <property type="project" value="InterPro"/>
</dbReference>
<dbReference type="InterPro" id="IPR019791">
    <property type="entry name" value="Haem_peroxidase_animal"/>
</dbReference>
<sequence>MVRSDGGRVAAASAFESGMQFRVVAGAAPRNSRATRLTVTGKAGPAVGRADETFLRGLVETIKENHERFYTPARCSDTYRTASGTCNNERRIEAGSRMTALKRLPVNDPAYADGVSAPSGPRRPNARSISNILGSADTPRPSARGLADTIWTFGQYLDHDVDLSPVVAEGPRAEDMPIPLVDDPVFRNRRELSFHRSRYMRTGTACCGNLLSNSVPRKVPNTVTAWVDASQLYGGDPVRAALLRSFSGGRLKTSSGNNLPLNGRGAGGIGANVATDGENVPAGTPLYVAGDVRVNENVLLTSMHTLFLREHNRWADAIGSAFPAWSDERVYQTARRVLGAIHQKITYEEWLPALLGGGSTSFNRGSYNSGVDPSVQTFFSTAALRIGHTMVSDSLKRVGPGGGALPPLRLADSFFNVNTFLTMGIDTLVRGAASQAAQETDIFVVDGLRNLLFGSPDAGMGMDLVTLNLERGRDHGLPPYNDVRAGYGLPRYSSFMQITDDTLTAKRLAMAYNGEINAVDAFVGGIAEKHVAGGSVGELFATAIRDQFQRLADGDRFFYTRGGPAADGELTRALPEVNDLRPGGSYGFHTVITRNTGVTASELPARPFFTGLSRGTGGGAVPEPMMMAEFGAMREKAASLLMSNAPGVAADVGISVGVAL</sequence>
<dbReference type="Pfam" id="PF03098">
    <property type="entry name" value="An_peroxidase"/>
    <property type="match status" value="1"/>
</dbReference>
<evidence type="ECO:0000256" key="2">
    <source>
        <dbReference type="ARBA" id="ARBA00022525"/>
    </source>
</evidence>
<keyword evidence="3" id="KW-0325">Glycoprotein</keyword>
<keyword evidence="4" id="KW-0349">Heme</keyword>
<feature type="region of interest" description="Disordered" evidence="5">
    <location>
        <begin position="111"/>
        <end position="141"/>
    </location>
</feature>
<dbReference type="GO" id="GO:0005576">
    <property type="term" value="C:extracellular region"/>
    <property type="evidence" value="ECO:0007669"/>
    <property type="project" value="UniProtKB-SubCell"/>
</dbReference>
<dbReference type="PRINTS" id="PR00457">
    <property type="entry name" value="ANPEROXIDASE"/>
</dbReference>
<keyword evidence="2" id="KW-0964">Secreted</keyword>
<dbReference type="CDD" id="cd09822">
    <property type="entry name" value="peroxinectin_like_bacterial"/>
    <property type="match status" value="1"/>
</dbReference>
<dbReference type="GO" id="GO:0006979">
    <property type="term" value="P:response to oxidative stress"/>
    <property type="evidence" value="ECO:0007669"/>
    <property type="project" value="InterPro"/>
</dbReference>
<evidence type="ECO:0008006" key="8">
    <source>
        <dbReference type="Google" id="ProtNLM"/>
    </source>
</evidence>
<dbReference type="PROSITE" id="PS50292">
    <property type="entry name" value="PEROXIDASE_3"/>
    <property type="match status" value="1"/>
</dbReference>
<dbReference type="Proteomes" id="UP000218209">
    <property type="component" value="Unassembled WGS sequence"/>
</dbReference>
<organism evidence="6 7">
    <name type="scientific">Porphyra umbilicalis</name>
    <name type="common">Purple laver</name>
    <name type="synonym">Red alga</name>
    <dbReference type="NCBI Taxonomy" id="2786"/>
    <lineage>
        <taxon>Eukaryota</taxon>
        <taxon>Rhodophyta</taxon>
        <taxon>Bangiophyceae</taxon>
        <taxon>Bangiales</taxon>
        <taxon>Bangiaceae</taxon>
        <taxon>Porphyra</taxon>
    </lineage>
</organism>
<dbReference type="PANTHER" id="PTHR11475:SF4">
    <property type="entry name" value="CHORION PEROXIDASE"/>
    <property type="match status" value="1"/>
</dbReference>
<keyword evidence="4" id="KW-0408">Iron</keyword>
<evidence type="ECO:0000256" key="1">
    <source>
        <dbReference type="ARBA" id="ARBA00004613"/>
    </source>
</evidence>
<name>A0A1X6PDX2_PORUM</name>
<dbReference type="InterPro" id="IPR010255">
    <property type="entry name" value="Haem_peroxidase_sf"/>
</dbReference>
<evidence type="ECO:0000256" key="4">
    <source>
        <dbReference type="PIRSR" id="PIRSR619791-2"/>
    </source>
</evidence>
<dbReference type="GO" id="GO:0004601">
    <property type="term" value="F:peroxidase activity"/>
    <property type="evidence" value="ECO:0007669"/>
    <property type="project" value="InterPro"/>
</dbReference>
<evidence type="ECO:0000256" key="3">
    <source>
        <dbReference type="ARBA" id="ARBA00023180"/>
    </source>
</evidence>
<evidence type="ECO:0000256" key="5">
    <source>
        <dbReference type="SAM" id="MobiDB-lite"/>
    </source>
</evidence>
<dbReference type="GO" id="GO:0046872">
    <property type="term" value="F:metal ion binding"/>
    <property type="evidence" value="ECO:0007669"/>
    <property type="project" value="UniProtKB-KW"/>
</dbReference>
<evidence type="ECO:0000313" key="7">
    <source>
        <dbReference type="Proteomes" id="UP000218209"/>
    </source>
</evidence>
<dbReference type="PANTHER" id="PTHR11475">
    <property type="entry name" value="OXIDASE/PEROXIDASE"/>
    <property type="match status" value="1"/>
</dbReference>
<keyword evidence="4" id="KW-0479">Metal-binding</keyword>
<protein>
    <recommendedName>
        <fullName evidence="8">Peroxidase</fullName>
    </recommendedName>
</protein>
<keyword evidence="7" id="KW-1185">Reference proteome</keyword>
<dbReference type="InterPro" id="IPR037120">
    <property type="entry name" value="Haem_peroxidase_sf_animal"/>
</dbReference>
<feature type="binding site" description="axial binding residue" evidence="4">
    <location>
        <position position="388"/>
    </location>
    <ligand>
        <name>heme b</name>
        <dbReference type="ChEBI" id="CHEBI:60344"/>
    </ligand>
    <ligandPart>
        <name>Fe</name>
        <dbReference type="ChEBI" id="CHEBI:18248"/>
    </ligandPart>
</feature>
<evidence type="ECO:0000313" key="6">
    <source>
        <dbReference type="EMBL" id="OSX79089.1"/>
    </source>
</evidence>
<dbReference type="EMBL" id="KV918798">
    <property type="protein sequence ID" value="OSX79089.1"/>
    <property type="molecule type" value="Genomic_DNA"/>
</dbReference>